<evidence type="ECO:0000313" key="3">
    <source>
        <dbReference type="Proteomes" id="UP000823775"/>
    </source>
</evidence>
<protein>
    <submittedName>
        <fullName evidence="2">Uncharacterized protein</fullName>
    </submittedName>
</protein>
<dbReference type="Proteomes" id="UP000823775">
    <property type="component" value="Unassembled WGS sequence"/>
</dbReference>
<reference evidence="2 3" key="1">
    <citation type="journal article" date="2021" name="BMC Genomics">
        <title>Datura genome reveals duplications of psychoactive alkaloid biosynthetic genes and high mutation rate following tissue culture.</title>
        <authorList>
            <person name="Rajewski A."/>
            <person name="Carter-House D."/>
            <person name="Stajich J."/>
            <person name="Litt A."/>
        </authorList>
    </citation>
    <scope>NUCLEOTIDE SEQUENCE [LARGE SCALE GENOMIC DNA]</scope>
    <source>
        <strain evidence="2">AR-01</strain>
    </source>
</reference>
<evidence type="ECO:0000313" key="2">
    <source>
        <dbReference type="EMBL" id="MCE5166198.1"/>
    </source>
</evidence>
<feature type="compositionally biased region" description="Basic residues" evidence="1">
    <location>
        <begin position="24"/>
        <end position="35"/>
    </location>
</feature>
<gene>
    <name evidence="2" type="ORF">HAX54_015712</name>
</gene>
<dbReference type="EMBL" id="JACEIK010020020">
    <property type="protein sequence ID" value="MCE5166198.1"/>
    <property type="molecule type" value="Genomic_DNA"/>
</dbReference>
<sequence length="113" mass="12709">MPSFYHDGPPPKAEPKKPPPTRAKSPKFCRRKSRHGIGSLDKDVGSHDQGSQHVLDYDANTTFASRNSKALLNIQSGSSTYNFNDESNHVGETNESYMTKMQDEMNMYISFHS</sequence>
<dbReference type="PANTHER" id="PTHR46372">
    <property type="entry name" value="PROTEIN WVD2-LIKE 3"/>
    <property type="match status" value="1"/>
</dbReference>
<proteinExistence type="predicted"/>
<dbReference type="InterPro" id="IPR044806">
    <property type="entry name" value="WVD2/WDL1-4"/>
</dbReference>
<name>A0ABS8Y2U5_DATST</name>
<feature type="region of interest" description="Disordered" evidence="1">
    <location>
        <begin position="1"/>
        <end position="52"/>
    </location>
</feature>
<evidence type="ECO:0000256" key="1">
    <source>
        <dbReference type="SAM" id="MobiDB-lite"/>
    </source>
</evidence>
<organism evidence="2 3">
    <name type="scientific">Datura stramonium</name>
    <name type="common">Jimsonweed</name>
    <name type="synonym">Common thornapple</name>
    <dbReference type="NCBI Taxonomy" id="4076"/>
    <lineage>
        <taxon>Eukaryota</taxon>
        <taxon>Viridiplantae</taxon>
        <taxon>Streptophyta</taxon>
        <taxon>Embryophyta</taxon>
        <taxon>Tracheophyta</taxon>
        <taxon>Spermatophyta</taxon>
        <taxon>Magnoliopsida</taxon>
        <taxon>eudicotyledons</taxon>
        <taxon>Gunneridae</taxon>
        <taxon>Pentapetalae</taxon>
        <taxon>asterids</taxon>
        <taxon>lamiids</taxon>
        <taxon>Solanales</taxon>
        <taxon>Solanaceae</taxon>
        <taxon>Solanoideae</taxon>
        <taxon>Datureae</taxon>
        <taxon>Datura</taxon>
    </lineage>
</organism>
<accession>A0ABS8Y2U5</accession>
<comment type="caution">
    <text evidence="2">The sequence shown here is derived from an EMBL/GenBank/DDBJ whole genome shotgun (WGS) entry which is preliminary data.</text>
</comment>
<dbReference type="PANTHER" id="PTHR46372:SF21">
    <property type="entry name" value="PROTEIN WVD2-LIKE 3"/>
    <property type="match status" value="1"/>
</dbReference>
<keyword evidence="3" id="KW-1185">Reference proteome</keyword>